<evidence type="ECO:0000313" key="2">
    <source>
        <dbReference type="Proteomes" id="UP000006873"/>
    </source>
</evidence>
<organism evidence="1 2">
    <name type="scientific">Eubacterium callanderi</name>
    <dbReference type="NCBI Taxonomy" id="53442"/>
    <lineage>
        <taxon>Bacteria</taxon>
        <taxon>Bacillati</taxon>
        <taxon>Bacillota</taxon>
        <taxon>Clostridia</taxon>
        <taxon>Eubacteriales</taxon>
        <taxon>Eubacteriaceae</taxon>
        <taxon>Eubacterium</taxon>
    </lineage>
</organism>
<reference evidence="1 2" key="2">
    <citation type="journal article" date="2011" name="J. Bacteriol.">
        <title>Complete genome sequence of a carbon monoxide-utilizing acetogen, Eubacterium limosum KIST612.</title>
        <authorList>
            <person name="Roh H."/>
            <person name="Ko H.J."/>
            <person name="Kim D."/>
            <person name="Choi D.G."/>
            <person name="Park S."/>
            <person name="Kim S."/>
            <person name="Chang I.S."/>
            <person name="Choi I.G."/>
        </authorList>
    </citation>
    <scope>NUCLEOTIDE SEQUENCE [LARGE SCALE GENOMIC DNA]</scope>
    <source>
        <strain evidence="1 2">KIST612</strain>
    </source>
</reference>
<dbReference type="HOGENOM" id="CLU_3420959_0_0_9"/>
<dbReference type="Proteomes" id="UP000006873">
    <property type="component" value="Chromosome"/>
</dbReference>
<gene>
    <name evidence="1" type="ordered locus">ELI_3268</name>
</gene>
<dbReference type="EMBL" id="CP002273">
    <property type="protein sequence ID" value="ADO38232.1"/>
    <property type="molecule type" value="Genomic_DNA"/>
</dbReference>
<keyword evidence="2" id="KW-1185">Reference proteome</keyword>
<dbReference type="AlphaFoldDB" id="E3GF98"/>
<proteinExistence type="predicted"/>
<reference key="1">
    <citation type="submission" date="2010-09" db="EMBL/GenBank/DDBJ databases">
        <authorList>
            <person name="Roh H."/>
            <person name="Ko H.-J."/>
            <person name="Kim D."/>
            <person name="Choi D.G."/>
            <person name="Park S."/>
            <person name="Kim S."/>
            <person name="Kim K.H."/>
            <person name="Chang I.S."/>
            <person name="Choi I.-G."/>
        </authorList>
    </citation>
    <scope>NUCLEOTIDE SEQUENCE</scope>
    <source>
        <strain>KIST612</strain>
    </source>
</reference>
<accession>E3GF98</accession>
<name>E3GF98_9FIRM</name>
<protein>
    <submittedName>
        <fullName evidence="1">Uncharacterized protein</fullName>
    </submittedName>
</protein>
<sequence length="24" mass="2778">MNKTKGNVEHNMLLCYDTKKEAIP</sequence>
<evidence type="ECO:0000313" key="1">
    <source>
        <dbReference type="EMBL" id="ADO38232.1"/>
    </source>
</evidence>
<dbReference type="KEGG" id="elm:ELI_3268"/>